<dbReference type="Pfam" id="PF00102">
    <property type="entry name" value="Y_phosphatase"/>
    <property type="match status" value="1"/>
</dbReference>
<dbReference type="PANTHER" id="PTHR19134">
    <property type="entry name" value="RECEPTOR-TYPE TYROSINE-PROTEIN PHOSPHATASE"/>
    <property type="match status" value="1"/>
</dbReference>
<keyword evidence="4" id="KW-1185">Reference proteome</keyword>
<evidence type="ECO:0000313" key="3">
    <source>
        <dbReference type="EMBL" id="CAG7816789.1"/>
    </source>
</evidence>
<gene>
    <name evidence="3" type="ORF">AFUS01_LOCUS27388</name>
</gene>
<dbReference type="InterPro" id="IPR000387">
    <property type="entry name" value="Tyr_Pase_dom"/>
</dbReference>
<dbReference type="GO" id="GO:0004725">
    <property type="term" value="F:protein tyrosine phosphatase activity"/>
    <property type="evidence" value="ECO:0007669"/>
    <property type="project" value="InterPro"/>
</dbReference>
<dbReference type="EMBL" id="CAJVCH010378389">
    <property type="protein sequence ID" value="CAG7816789.1"/>
    <property type="molecule type" value="Genomic_DNA"/>
</dbReference>
<dbReference type="PROSITE" id="PS50055">
    <property type="entry name" value="TYR_PHOSPHATASE_PTP"/>
    <property type="match status" value="1"/>
</dbReference>
<evidence type="ECO:0000259" key="1">
    <source>
        <dbReference type="PROSITE" id="PS50055"/>
    </source>
</evidence>
<evidence type="ECO:0000259" key="2">
    <source>
        <dbReference type="PROSITE" id="PS50056"/>
    </source>
</evidence>
<proteinExistence type="predicted"/>
<sequence length="115" mass="13733">RWTCIYFLDGGGRAGVYLEVDANLELLEEDGLLDVFGYLKKLRNSRKGLVETLDQLKFIYDTLEEYVICRKTWFPVSELSQRLKHKSMKDPQTKINEYQREFLLFFSWLNCFYKG</sequence>
<dbReference type="AlphaFoldDB" id="A0A8J2KP86"/>
<comment type="caution">
    <text evidence="3">The sequence shown here is derived from an EMBL/GenBank/DDBJ whole genome shotgun (WGS) entry which is preliminary data.</text>
</comment>
<feature type="domain" description="Tyrosine-protein phosphatase" evidence="1">
    <location>
        <begin position="4"/>
        <end position="66"/>
    </location>
</feature>
<dbReference type="InterPro" id="IPR050348">
    <property type="entry name" value="Protein-Tyr_Phosphatase"/>
</dbReference>
<protein>
    <submittedName>
        <fullName evidence="3">Uncharacterized protein</fullName>
    </submittedName>
</protein>
<accession>A0A8J2KP86</accession>
<dbReference type="InterPro" id="IPR000242">
    <property type="entry name" value="PTP_cat"/>
</dbReference>
<dbReference type="GO" id="GO:0048666">
    <property type="term" value="P:neuron development"/>
    <property type="evidence" value="ECO:0007669"/>
    <property type="project" value="UniProtKB-ARBA"/>
</dbReference>
<dbReference type="PANTHER" id="PTHR19134:SF561">
    <property type="entry name" value="PROTEIN TYROSINE PHOSPHATASE 36E, ISOFORM A"/>
    <property type="match status" value="1"/>
</dbReference>
<dbReference type="OrthoDB" id="6144703at2759"/>
<feature type="non-terminal residue" evidence="3">
    <location>
        <position position="1"/>
    </location>
</feature>
<dbReference type="PROSITE" id="PS50056">
    <property type="entry name" value="TYR_PHOSPHATASE_2"/>
    <property type="match status" value="1"/>
</dbReference>
<name>A0A8J2KP86_9HEXA</name>
<evidence type="ECO:0000313" key="4">
    <source>
        <dbReference type="Proteomes" id="UP000708208"/>
    </source>
</evidence>
<feature type="domain" description="Tyrosine specific protein phosphatases" evidence="2">
    <location>
        <begin position="1"/>
        <end position="57"/>
    </location>
</feature>
<dbReference type="Proteomes" id="UP000708208">
    <property type="component" value="Unassembled WGS sequence"/>
</dbReference>
<reference evidence="3" key="1">
    <citation type="submission" date="2021-06" db="EMBL/GenBank/DDBJ databases">
        <authorList>
            <person name="Hodson N. C."/>
            <person name="Mongue J. A."/>
            <person name="Jaron S. K."/>
        </authorList>
    </citation>
    <scope>NUCLEOTIDE SEQUENCE</scope>
</reference>
<organism evidence="3 4">
    <name type="scientific">Allacma fusca</name>
    <dbReference type="NCBI Taxonomy" id="39272"/>
    <lineage>
        <taxon>Eukaryota</taxon>
        <taxon>Metazoa</taxon>
        <taxon>Ecdysozoa</taxon>
        <taxon>Arthropoda</taxon>
        <taxon>Hexapoda</taxon>
        <taxon>Collembola</taxon>
        <taxon>Symphypleona</taxon>
        <taxon>Sminthuridae</taxon>
        <taxon>Allacma</taxon>
    </lineage>
</organism>